<evidence type="ECO:0000313" key="3">
    <source>
        <dbReference type="EMBL" id="MEY8019129.1"/>
    </source>
</evidence>
<evidence type="ECO:0000256" key="1">
    <source>
        <dbReference type="SAM" id="MobiDB-lite"/>
    </source>
</evidence>
<feature type="transmembrane region" description="Helical" evidence="2">
    <location>
        <begin position="32"/>
        <end position="55"/>
    </location>
</feature>
<evidence type="ECO:0000313" key="4">
    <source>
        <dbReference type="Proteomes" id="UP001564760"/>
    </source>
</evidence>
<dbReference type="EMBL" id="JBGEDP010000003">
    <property type="protein sequence ID" value="MEY8019129.1"/>
    <property type="molecule type" value="Genomic_DNA"/>
</dbReference>
<name>A0ABV4C9A2_9MYCO</name>
<protein>
    <recommendedName>
        <fullName evidence="5">Conjugative transposon protein TcpC</fullName>
    </recommendedName>
</protein>
<comment type="caution">
    <text evidence="3">The sequence shown here is derived from an EMBL/GenBank/DDBJ whole genome shotgun (WGS) entry which is preliminary data.</text>
</comment>
<gene>
    <name evidence="3" type="ORF">AB8998_31275</name>
</gene>
<proteinExistence type="predicted"/>
<dbReference type="Proteomes" id="UP001564760">
    <property type="component" value="Unassembled WGS sequence"/>
</dbReference>
<organism evidence="3 4">
    <name type="scientific">Mycobacterium servetii</name>
    <dbReference type="NCBI Taxonomy" id="3237418"/>
    <lineage>
        <taxon>Bacteria</taxon>
        <taxon>Bacillati</taxon>
        <taxon>Actinomycetota</taxon>
        <taxon>Actinomycetes</taxon>
        <taxon>Mycobacteriales</taxon>
        <taxon>Mycobacteriaceae</taxon>
        <taxon>Mycobacterium</taxon>
    </lineage>
</organism>
<evidence type="ECO:0000256" key="2">
    <source>
        <dbReference type="SAM" id="Phobius"/>
    </source>
</evidence>
<accession>A0ABV4C9A2</accession>
<keyword evidence="4" id="KW-1185">Reference proteome</keyword>
<dbReference type="RefSeq" id="WP_369742153.1">
    <property type="nucleotide sequence ID" value="NZ_JBGEDP010000003.1"/>
</dbReference>
<keyword evidence="2" id="KW-0812">Transmembrane</keyword>
<reference evidence="3 4" key="1">
    <citation type="submission" date="2024-08" db="EMBL/GenBank/DDBJ databases">
        <title>Mycobacterium servetensis sp. nov., a novel rapid-growing mycobacterial species recovered from a human patient in Zaragoza, Spain.</title>
        <authorList>
            <person name="Tristancho-Baro A.I."/>
            <person name="Buenestado-Serrano S."/>
            <person name="Garcia De Viedma D."/>
            <person name="Milagro-Beamonte A."/>
            <person name="Burillo N."/>
            <person name="Sanz S."/>
            <person name="Lopez-Calleja A.I."/>
            <person name="Penas-Utrilla D."/>
            <person name="Guardingo M."/>
            <person name="Garcia M.J."/>
            <person name="Vinuelas-Bayon J."/>
        </authorList>
    </citation>
    <scope>NUCLEOTIDE SEQUENCE [LARGE SCALE GENOMIC DNA]</scope>
    <source>
        <strain evidence="4">HUMS_12744610</strain>
    </source>
</reference>
<keyword evidence="2" id="KW-1133">Transmembrane helix</keyword>
<evidence type="ECO:0008006" key="5">
    <source>
        <dbReference type="Google" id="ProtNLM"/>
    </source>
</evidence>
<sequence>MLTHSLQRLIDSVLLKFSGDDAIRADAMRSRILAVLMSLIVVTYIPLMLVVIYLFTHHSGQSSAAQNDDQETAVKAYAVRYLNAYLNNPANSDAIKHFYNGEVPQRNAGSALPPGGHATGVSSALPGMFTGEVQTWSVVVDCELPKEAHSASMVYVPLQVDIAVDKRGLFRAFTLPHTRSERPDGSAIELATETAVVPGSDVYNTVRGFLNALLIGHSDITPFIAAGSPMRAAEHSEFASVAIERITANSDLAVAQVVPPKADGIEVTASVSVLSGNGASMPMQYPLLMSVAGGHWQVDRINDAPKITIPDQGSTPAPTPPSSTTSDKPNALQEGS</sequence>
<feature type="region of interest" description="Disordered" evidence="1">
    <location>
        <begin position="306"/>
        <end position="336"/>
    </location>
</feature>
<keyword evidence="2" id="KW-0472">Membrane</keyword>